<dbReference type="RefSeq" id="WP_066605006.1">
    <property type="nucleotide sequence ID" value="NZ_CP014230.1"/>
</dbReference>
<feature type="domain" description="Leucine-binding protein" evidence="6">
    <location>
        <begin position="25"/>
        <end position="369"/>
    </location>
</feature>
<evidence type="ECO:0000256" key="3">
    <source>
        <dbReference type="ARBA" id="ARBA00022729"/>
    </source>
</evidence>
<dbReference type="CDD" id="cd06342">
    <property type="entry name" value="PBP1_ABC_LIVBP-like"/>
    <property type="match status" value="1"/>
</dbReference>
<evidence type="ECO:0000256" key="2">
    <source>
        <dbReference type="ARBA" id="ARBA00022448"/>
    </source>
</evidence>
<evidence type="ECO:0000259" key="6">
    <source>
        <dbReference type="Pfam" id="PF13458"/>
    </source>
</evidence>
<protein>
    <submittedName>
        <fullName evidence="7">Branched chain amino acid ABC transporter substrate-binding protein</fullName>
    </submittedName>
</protein>
<organism evidence="7 8">
    <name type="scientific">Desulfomicrobium orale DSM 12838</name>
    <dbReference type="NCBI Taxonomy" id="888061"/>
    <lineage>
        <taxon>Bacteria</taxon>
        <taxon>Pseudomonadati</taxon>
        <taxon>Thermodesulfobacteriota</taxon>
        <taxon>Desulfovibrionia</taxon>
        <taxon>Desulfovibrionales</taxon>
        <taxon>Desulfomicrobiaceae</taxon>
        <taxon>Desulfomicrobium</taxon>
    </lineage>
</organism>
<feature type="signal peptide" evidence="5">
    <location>
        <begin position="1"/>
        <end position="23"/>
    </location>
</feature>
<evidence type="ECO:0000256" key="5">
    <source>
        <dbReference type="SAM" id="SignalP"/>
    </source>
</evidence>
<evidence type="ECO:0000313" key="8">
    <source>
        <dbReference type="Proteomes" id="UP000063964"/>
    </source>
</evidence>
<dbReference type="SUPFAM" id="SSF53822">
    <property type="entry name" value="Periplasmic binding protein-like I"/>
    <property type="match status" value="1"/>
</dbReference>
<dbReference type="InterPro" id="IPR028082">
    <property type="entry name" value="Peripla_BP_I"/>
</dbReference>
<proteinExistence type="inferred from homology"/>
<dbReference type="PANTHER" id="PTHR47151:SF2">
    <property type="entry name" value="AMINO ACID BINDING PROTEIN"/>
    <property type="match status" value="1"/>
</dbReference>
<name>A0A0X8JQ27_9BACT</name>
<dbReference type="STRING" id="888061.AXF15_06565"/>
<gene>
    <name evidence="7" type="ORF">AXF15_06565</name>
</gene>
<dbReference type="EMBL" id="CP014230">
    <property type="protein sequence ID" value="AMD92798.1"/>
    <property type="molecule type" value="Genomic_DNA"/>
</dbReference>
<dbReference type="Pfam" id="PF13458">
    <property type="entry name" value="Peripla_BP_6"/>
    <property type="match status" value="1"/>
</dbReference>
<keyword evidence="2" id="KW-0813">Transport</keyword>
<dbReference type="InterPro" id="IPR000709">
    <property type="entry name" value="Leu_Ile_Val-bd"/>
</dbReference>
<dbReference type="InterPro" id="IPR028081">
    <property type="entry name" value="Leu-bd"/>
</dbReference>
<dbReference type="PANTHER" id="PTHR47151">
    <property type="entry name" value="LEU/ILE/VAL-BINDING ABC TRANSPORTER SUBUNIT"/>
    <property type="match status" value="1"/>
</dbReference>
<dbReference type="AlphaFoldDB" id="A0A0X8JQ27"/>
<dbReference type="GO" id="GO:0006865">
    <property type="term" value="P:amino acid transport"/>
    <property type="evidence" value="ECO:0007669"/>
    <property type="project" value="UniProtKB-KW"/>
</dbReference>
<dbReference type="PRINTS" id="PR00337">
    <property type="entry name" value="LEUILEVALBP"/>
</dbReference>
<comment type="similarity">
    <text evidence="1">Belongs to the leucine-binding protein family.</text>
</comment>
<dbReference type="OrthoDB" id="9772589at2"/>
<dbReference type="KEGG" id="doa:AXF15_06565"/>
<sequence>MKKKCCVLGSLLLVLLMWGPAWAKPVRIGLMCPLTGSWASEGQNMKRIVELLVAETNRAGGINGDQVELVIEDDGGDPRQAALAASRLSTKDIVAVIGTYGSSVTEASQNIYAESDIIQIATGSTAIRLTEKKLPFFFRTCPRDDDQGAVAAKVLAALGHSKIAILHDNTSYAKGLADEARALIGKSDQTVVFFDALTPGERDYNAILTKLRTAAPDIIFFTGYYPEVGMLLRQKMEMGWDVPILGGDATNNPDLVKIAGSKAARGYMFLSPPVPADLDTPEAKDFLAAYRAAHAGDPGSVWAVLAGDAYRALVQAIAATGDTAPDKLAAYLKNDLKDFSGLTGKISFNEKGDRVGDLYRVYEVDADGKFVPRP</sequence>
<keyword evidence="3 5" id="KW-0732">Signal</keyword>
<dbReference type="Gene3D" id="3.40.50.2300">
    <property type="match status" value="2"/>
</dbReference>
<reference evidence="8" key="1">
    <citation type="submission" date="2016-02" db="EMBL/GenBank/DDBJ databases">
        <authorList>
            <person name="Holder M.E."/>
            <person name="Ajami N.J."/>
            <person name="Petrosino J.F."/>
        </authorList>
    </citation>
    <scope>NUCLEOTIDE SEQUENCE [LARGE SCALE GENOMIC DNA]</scope>
    <source>
        <strain evidence="8">DSM 12838</strain>
    </source>
</reference>
<feature type="chain" id="PRO_5007067595" evidence="5">
    <location>
        <begin position="24"/>
        <end position="374"/>
    </location>
</feature>
<keyword evidence="8" id="KW-1185">Reference proteome</keyword>
<evidence type="ECO:0000256" key="1">
    <source>
        <dbReference type="ARBA" id="ARBA00010062"/>
    </source>
</evidence>
<accession>A0A0X8JQ27</accession>
<keyword evidence="4" id="KW-0029">Amino-acid transport</keyword>
<evidence type="ECO:0000313" key="7">
    <source>
        <dbReference type="EMBL" id="AMD92798.1"/>
    </source>
</evidence>
<dbReference type="Proteomes" id="UP000063964">
    <property type="component" value="Chromosome"/>
</dbReference>
<evidence type="ECO:0000256" key="4">
    <source>
        <dbReference type="ARBA" id="ARBA00022970"/>
    </source>
</evidence>